<feature type="domain" description="Glucose-methanol-choline oxidoreductase C-terminal" evidence="3">
    <location>
        <begin position="130"/>
        <end position="166"/>
    </location>
</feature>
<organism evidence="4 5">
    <name type="scientific">Amycolatopsis oliviviridis</name>
    <dbReference type="NCBI Taxonomy" id="1471590"/>
    <lineage>
        <taxon>Bacteria</taxon>
        <taxon>Bacillati</taxon>
        <taxon>Actinomycetota</taxon>
        <taxon>Actinomycetes</taxon>
        <taxon>Pseudonocardiales</taxon>
        <taxon>Pseudonocardiaceae</taxon>
        <taxon>Amycolatopsis</taxon>
    </lineage>
</organism>
<evidence type="ECO:0000313" key="4">
    <source>
        <dbReference type="EMBL" id="GHH32968.1"/>
    </source>
</evidence>
<dbReference type="InterPro" id="IPR016161">
    <property type="entry name" value="Ald_DH/histidinol_DH"/>
</dbReference>
<evidence type="ECO:0000259" key="3">
    <source>
        <dbReference type="Pfam" id="PF05199"/>
    </source>
</evidence>
<dbReference type="Proteomes" id="UP000635387">
    <property type="component" value="Unassembled WGS sequence"/>
</dbReference>
<dbReference type="InterPro" id="IPR015590">
    <property type="entry name" value="Aldehyde_DH_dom"/>
</dbReference>
<dbReference type="SUPFAM" id="SSF53720">
    <property type="entry name" value="ALDH-like"/>
    <property type="match status" value="1"/>
</dbReference>
<name>A0ABQ3M4S8_9PSEU</name>
<gene>
    <name evidence="4" type="ORF">GCM10017790_70890</name>
</gene>
<keyword evidence="1" id="KW-0560">Oxidoreductase</keyword>
<feature type="domain" description="Aldehyde dehydrogenase" evidence="2">
    <location>
        <begin position="24"/>
        <end position="129"/>
    </location>
</feature>
<dbReference type="InterPro" id="IPR016162">
    <property type="entry name" value="Ald_DH_N"/>
</dbReference>
<dbReference type="InterPro" id="IPR036188">
    <property type="entry name" value="FAD/NAD-bd_sf"/>
</dbReference>
<dbReference type="SUPFAM" id="SSF51905">
    <property type="entry name" value="FAD/NAD(P)-binding domain"/>
    <property type="match status" value="1"/>
</dbReference>
<evidence type="ECO:0000259" key="2">
    <source>
        <dbReference type="Pfam" id="PF00171"/>
    </source>
</evidence>
<accession>A0ABQ3M4S8</accession>
<reference evidence="5" key="1">
    <citation type="journal article" date="2019" name="Int. J. Syst. Evol. Microbiol.">
        <title>The Global Catalogue of Microorganisms (GCM) 10K type strain sequencing project: providing services to taxonomists for standard genome sequencing and annotation.</title>
        <authorList>
            <consortium name="The Broad Institute Genomics Platform"/>
            <consortium name="The Broad Institute Genome Sequencing Center for Infectious Disease"/>
            <person name="Wu L."/>
            <person name="Ma J."/>
        </authorList>
    </citation>
    <scope>NUCLEOTIDE SEQUENCE [LARGE SCALE GENOMIC DNA]</scope>
    <source>
        <strain evidence="5">CGMCC 4.7683</strain>
    </source>
</reference>
<sequence length="176" mass="18580">MTLTADPRSGFTSGVFIDGSWSDTAETFDDLNPATGEVLAKVADASAEDVDRAVKAARAALEGVWGETPGVERGRLLNRLADLVERDAGELARLEALDIGKPVGQPAMLDVPNTIATFRHFAGWADKIQVDPRLRVRGVAGLRVADASIMPVVPSCNTNAPSIMVGEKAADLITGR</sequence>
<comment type="caution">
    <text evidence="4">The sequence shown here is derived from an EMBL/GenBank/DDBJ whole genome shotgun (WGS) entry which is preliminary data.</text>
</comment>
<protein>
    <submittedName>
        <fullName evidence="4">Uncharacterized protein</fullName>
    </submittedName>
</protein>
<dbReference type="InterPro" id="IPR007867">
    <property type="entry name" value="GMC_OxRtase_C"/>
</dbReference>
<dbReference type="Pfam" id="PF00171">
    <property type="entry name" value="Aldedh"/>
    <property type="match status" value="1"/>
</dbReference>
<dbReference type="Gene3D" id="3.40.605.10">
    <property type="entry name" value="Aldehyde Dehydrogenase, Chain A, domain 1"/>
    <property type="match status" value="1"/>
</dbReference>
<dbReference type="RefSeq" id="WP_191258765.1">
    <property type="nucleotide sequence ID" value="NZ_BNAY01000010.1"/>
</dbReference>
<evidence type="ECO:0000256" key="1">
    <source>
        <dbReference type="ARBA" id="ARBA00023002"/>
    </source>
</evidence>
<dbReference type="EMBL" id="BNAY01000010">
    <property type="protein sequence ID" value="GHH32968.1"/>
    <property type="molecule type" value="Genomic_DNA"/>
</dbReference>
<dbReference type="PANTHER" id="PTHR11699">
    <property type="entry name" value="ALDEHYDE DEHYDROGENASE-RELATED"/>
    <property type="match status" value="1"/>
</dbReference>
<proteinExistence type="predicted"/>
<dbReference type="Pfam" id="PF05199">
    <property type="entry name" value="GMC_oxred_C"/>
    <property type="match status" value="1"/>
</dbReference>
<evidence type="ECO:0000313" key="5">
    <source>
        <dbReference type="Proteomes" id="UP000635387"/>
    </source>
</evidence>
<keyword evidence="5" id="KW-1185">Reference proteome</keyword>